<feature type="non-terminal residue" evidence="2">
    <location>
        <position position="106"/>
    </location>
</feature>
<proteinExistence type="predicted"/>
<dbReference type="EMBL" id="UINC01073909">
    <property type="protein sequence ID" value="SVC10644.1"/>
    <property type="molecule type" value="Genomic_DNA"/>
</dbReference>
<evidence type="ECO:0000313" key="2">
    <source>
        <dbReference type="EMBL" id="SVC10644.1"/>
    </source>
</evidence>
<evidence type="ECO:0000256" key="1">
    <source>
        <dbReference type="SAM" id="MobiDB-lite"/>
    </source>
</evidence>
<name>A0A382JEA9_9ZZZZ</name>
<gene>
    <name evidence="2" type="ORF">METZ01_LOCUS263498</name>
</gene>
<organism evidence="2">
    <name type="scientific">marine metagenome</name>
    <dbReference type="NCBI Taxonomy" id="408172"/>
    <lineage>
        <taxon>unclassified sequences</taxon>
        <taxon>metagenomes</taxon>
        <taxon>ecological metagenomes</taxon>
    </lineage>
</organism>
<dbReference type="AlphaFoldDB" id="A0A382JEA9"/>
<sequence length="106" mass="10973">MQKSGELAFGKQITDMQGQGAGKLTQAQMGIGIETALTREEVMGPRPSGLPRAASPAEGNPLLRMGLHPSGGSYSDLVRQGAPLSTKPPQTKAVYGARTQAALLAN</sequence>
<protein>
    <submittedName>
        <fullName evidence="2">Uncharacterized protein</fullName>
    </submittedName>
</protein>
<accession>A0A382JEA9</accession>
<reference evidence="2" key="1">
    <citation type="submission" date="2018-05" db="EMBL/GenBank/DDBJ databases">
        <authorList>
            <person name="Lanie J.A."/>
            <person name="Ng W.-L."/>
            <person name="Kazmierczak K.M."/>
            <person name="Andrzejewski T.M."/>
            <person name="Davidsen T.M."/>
            <person name="Wayne K.J."/>
            <person name="Tettelin H."/>
            <person name="Glass J.I."/>
            <person name="Rusch D."/>
            <person name="Podicherti R."/>
            <person name="Tsui H.-C.T."/>
            <person name="Winkler M.E."/>
        </authorList>
    </citation>
    <scope>NUCLEOTIDE SEQUENCE</scope>
</reference>
<feature type="region of interest" description="Disordered" evidence="1">
    <location>
        <begin position="43"/>
        <end position="93"/>
    </location>
</feature>